<gene>
    <name evidence="1" type="ORF">EJ04DRAFT_566289</name>
</gene>
<reference evidence="1" key="1">
    <citation type="journal article" date="2020" name="Stud. Mycol.">
        <title>101 Dothideomycetes genomes: a test case for predicting lifestyles and emergence of pathogens.</title>
        <authorList>
            <person name="Haridas S."/>
            <person name="Albert R."/>
            <person name="Binder M."/>
            <person name="Bloem J."/>
            <person name="Labutti K."/>
            <person name="Salamov A."/>
            <person name="Andreopoulos B."/>
            <person name="Baker S."/>
            <person name="Barry K."/>
            <person name="Bills G."/>
            <person name="Bluhm B."/>
            <person name="Cannon C."/>
            <person name="Castanera R."/>
            <person name="Culley D."/>
            <person name="Daum C."/>
            <person name="Ezra D."/>
            <person name="Gonzalez J."/>
            <person name="Henrissat B."/>
            <person name="Kuo A."/>
            <person name="Liang C."/>
            <person name="Lipzen A."/>
            <person name="Lutzoni F."/>
            <person name="Magnuson J."/>
            <person name="Mondo S."/>
            <person name="Nolan M."/>
            <person name="Ohm R."/>
            <person name="Pangilinan J."/>
            <person name="Park H.-J."/>
            <person name="Ramirez L."/>
            <person name="Alfaro M."/>
            <person name="Sun H."/>
            <person name="Tritt A."/>
            <person name="Yoshinaga Y."/>
            <person name="Zwiers L.-H."/>
            <person name="Turgeon B."/>
            <person name="Goodwin S."/>
            <person name="Spatafora J."/>
            <person name="Crous P."/>
            <person name="Grigoriev I."/>
        </authorList>
    </citation>
    <scope>NUCLEOTIDE SEQUENCE</scope>
    <source>
        <strain evidence="1">CBS 125425</strain>
    </source>
</reference>
<dbReference type="Proteomes" id="UP000799444">
    <property type="component" value="Unassembled WGS sequence"/>
</dbReference>
<evidence type="ECO:0000313" key="1">
    <source>
        <dbReference type="EMBL" id="KAF2732108.1"/>
    </source>
</evidence>
<organism evidence="1 2">
    <name type="scientific">Polyplosphaeria fusca</name>
    <dbReference type="NCBI Taxonomy" id="682080"/>
    <lineage>
        <taxon>Eukaryota</taxon>
        <taxon>Fungi</taxon>
        <taxon>Dikarya</taxon>
        <taxon>Ascomycota</taxon>
        <taxon>Pezizomycotina</taxon>
        <taxon>Dothideomycetes</taxon>
        <taxon>Pleosporomycetidae</taxon>
        <taxon>Pleosporales</taxon>
        <taxon>Tetraplosphaeriaceae</taxon>
        <taxon>Polyplosphaeria</taxon>
    </lineage>
</organism>
<dbReference type="EMBL" id="ML996183">
    <property type="protein sequence ID" value="KAF2732108.1"/>
    <property type="molecule type" value="Genomic_DNA"/>
</dbReference>
<name>A0A9P4QQW9_9PLEO</name>
<accession>A0A9P4QQW9</accession>
<sequence length="115" mass="12651">MRLHALLFPWLGSRTPKANPLVHETHITTLIFPHETAIPSSISPSQNLGISATLPLPTANVSAAVLEEKAKLQDYWSTWSIVDDESSACYELVHDSVQLADNHIDDLIKPNTQLG</sequence>
<evidence type="ECO:0000313" key="2">
    <source>
        <dbReference type="Proteomes" id="UP000799444"/>
    </source>
</evidence>
<comment type="caution">
    <text evidence="1">The sequence shown here is derived from an EMBL/GenBank/DDBJ whole genome shotgun (WGS) entry which is preliminary data.</text>
</comment>
<protein>
    <submittedName>
        <fullName evidence="1">Uncharacterized protein</fullName>
    </submittedName>
</protein>
<proteinExistence type="predicted"/>
<dbReference type="AlphaFoldDB" id="A0A9P4QQW9"/>
<keyword evidence="2" id="KW-1185">Reference proteome</keyword>